<dbReference type="InterPro" id="IPR004045">
    <property type="entry name" value="Glutathione_S-Trfase_N"/>
</dbReference>
<feature type="domain" description="GST C-terminal" evidence="3">
    <location>
        <begin position="135"/>
        <end position="283"/>
    </location>
</feature>
<dbReference type="Pfam" id="PF14497">
    <property type="entry name" value="GST_C_3"/>
    <property type="match status" value="1"/>
</dbReference>
<evidence type="ECO:0000259" key="3">
    <source>
        <dbReference type="PROSITE" id="PS50405"/>
    </source>
</evidence>
<reference evidence="4" key="1">
    <citation type="journal article" date="2023" name="Mol. Biol. Evol.">
        <title>Third-Generation Sequencing Reveals the Adaptive Role of the Epigenome in Three Deep-Sea Polychaetes.</title>
        <authorList>
            <person name="Perez M."/>
            <person name="Aroh O."/>
            <person name="Sun Y."/>
            <person name="Lan Y."/>
            <person name="Juniper S.K."/>
            <person name="Young C.R."/>
            <person name="Angers B."/>
            <person name="Qian P.Y."/>
        </authorList>
    </citation>
    <scope>NUCLEOTIDE SEQUENCE</scope>
    <source>
        <strain evidence="4">R07B-5</strain>
    </source>
</reference>
<dbReference type="GO" id="GO:0006749">
    <property type="term" value="P:glutathione metabolic process"/>
    <property type="evidence" value="ECO:0007669"/>
    <property type="project" value="TreeGrafter"/>
</dbReference>
<dbReference type="InterPro" id="IPR036249">
    <property type="entry name" value="Thioredoxin-like_sf"/>
</dbReference>
<feature type="transmembrane region" description="Helical" evidence="1">
    <location>
        <begin position="6"/>
        <end position="24"/>
    </location>
</feature>
<dbReference type="AlphaFoldDB" id="A0AAD9P6X7"/>
<dbReference type="GO" id="GO:0004364">
    <property type="term" value="F:glutathione transferase activity"/>
    <property type="evidence" value="ECO:0007669"/>
    <property type="project" value="TreeGrafter"/>
</dbReference>
<accession>A0AAD9P6X7</accession>
<evidence type="ECO:0000313" key="5">
    <source>
        <dbReference type="Proteomes" id="UP001209878"/>
    </source>
</evidence>
<comment type="caution">
    <text evidence="4">The sequence shown here is derived from an EMBL/GenBank/DDBJ whole genome shotgun (WGS) entry which is preliminary data.</text>
</comment>
<evidence type="ECO:0000256" key="1">
    <source>
        <dbReference type="SAM" id="Phobius"/>
    </source>
</evidence>
<feature type="domain" description="GST N-terminal" evidence="2">
    <location>
        <begin position="50"/>
        <end position="134"/>
    </location>
</feature>
<dbReference type="CDD" id="cd03039">
    <property type="entry name" value="GST_N_Sigma_like"/>
    <property type="match status" value="1"/>
</dbReference>
<dbReference type="Gene3D" id="3.40.30.10">
    <property type="entry name" value="Glutaredoxin"/>
    <property type="match status" value="1"/>
</dbReference>
<dbReference type="InterPro" id="IPR036282">
    <property type="entry name" value="Glutathione-S-Trfase_C_sf"/>
</dbReference>
<protein>
    <recommendedName>
        <fullName evidence="6">Glutathione S-transferase</fullName>
    </recommendedName>
</protein>
<dbReference type="PANTHER" id="PTHR11571">
    <property type="entry name" value="GLUTATHIONE S-TRANSFERASE"/>
    <property type="match status" value="1"/>
</dbReference>
<keyword evidence="1" id="KW-0812">Transmembrane</keyword>
<dbReference type="SUPFAM" id="SSF47616">
    <property type="entry name" value="GST C-terminal domain-like"/>
    <property type="match status" value="1"/>
</dbReference>
<name>A0AAD9P6X7_RIDPI</name>
<dbReference type="InterPro" id="IPR004046">
    <property type="entry name" value="GST_C"/>
</dbReference>
<organism evidence="4 5">
    <name type="scientific">Ridgeia piscesae</name>
    <name type="common">Tubeworm</name>
    <dbReference type="NCBI Taxonomy" id="27915"/>
    <lineage>
        <taxon>Eukaryota</taxon>
        <taxon>Metazoa</taxon>
        <taxon>Spiralia</taxon>
        <taxon>Lophotrochozoa</taxon>
        <taxon>Annelida</taxon>
        <taxon>Polychaeta</taxon>
        <taxon>Sedentaria</taxon>
        <taxon>Canalipalpata</taxon>
        <taxon>Sabellida</taxon>
        <taxon>Siboglinidae</taxon>
        <taxon>Ridgeia</taxon>
    </lineage>
</organism>
<keyword evidence="5" id="KW-1185">Reference proteome</keyword>
<dbReference type="InterPro" id="IPR040079">
    <property type="entry name" value="Glutathione_S-Trfase"/>
</dbReference>
<proteinExistence type="predicted"/>
<dbReference type="InterPro" id="IPR010987">
    <property type="entry name" value="Glutathione-S-Trfase_C-like"/>
</dbReference>
<dbReference type="PANTHER" id="PTHR11571:SF141">
    <property type="entry name" value="GLUTATHIONE S-TRANSFERASE"/>
    <property type="match status" value="1"/>
</dbReference>
<evidence type="ECO:0000259" key="2">
    <source>
        <dbReference type="PROSITE" id="PS50404"/>
    </source>
</evidence>
<keyword evidence="1" id="KW-0472">Membrane</keyword>
<gene>
    <name evidence="4" type="ORF">NP493_109g02002</name>
</gene>
<dbReference type="Gene3D" id="1.20.1050.10">
    <property type="match status" value="1"/>
</dbReference>
<sequence length="288" mass="32726">MLASSVFEIILVLIASTAVVFYSGKTSYILRKVNEVIHGKPGCVPSPSVGNVTLHYFSVRGRAEPIRMMMIEAGIPFTEKNFNKATWPSHKEAGINSGLYTYGQVPAVETNTGLKMVQTQAILHYIGRSAGMDCDCEDLYKCEALALGVEDARSKLSRMLYDPNFSFADRDEYLKKTMPLWLGYIEQQAPPLAKQEQAFFYSSRLTWVDFLVFDLLENNIEFAHYDFGNSNTTYIVDIDVLAQLPRLANFYRHFSGRPRLSAYLRGGKRRFKYTIPNQPKAQPRTEKQ</sequence>
<dbReference type="EMBL" id="JAODUO010000109">
    <property type="protein sequence ID" value="KAK2189301.1"/>
    <property type="molecule type" value="Genomic_DNA"/>
</dbReference>
<keyword evidence="1" id="KW-1133">Transmembrane helix</keyword>
<dbReference type="PROSITE" id="PS50404">
    <property type="entry name" value="GST_NTER"/>
    <property type="match status" value="1"/>
</dbReference>
<dbReference type="CDD" id="cd03192">
    <property type="entry name" value="GST_C_Sigma_like"/>
    <property type="match status" value="1"/>
</dbReference>
<dbReference type="Pfam" id="PF02798">
    <property type="entry name" value="GST_N"/>
    <property type="match status" value="1"/>
</dbReference>
<dbReference type="SUPFAM" id="SSF52833">
    <property type="entry name" value="Thioredoxin-like"/>
    <property type="match status" value="1"/>
</dbReference>
<dbReference type="PROSITE" id="PS50405">
    <property type="entry name" value="GST_CTER"/>
    <property type="match status" value="1"/>
</dbReference>
<evidence type="ECO:0000313" key="4">
    <source>
        <dbReference type="EMBL" id="KAK2189301.1"/>
    </source>
</evidence>
<evidence type="ECO:0008006" key="6">
    <source>
        <dbReference type="Google" id="ProtNLM"/>
    </source>
</evidence>
<dbReference type="Proteomes" id="UP001209878">
    <property type="component" value="Unassembled WGS sequence"/>
</dbReference>
<dbReference type="InterPro" id="IPR050213">
    <property type="entry name" value="GST_superfamily"/>
</dbReference>
<dbReference type="GO" id="GO:0005829">
    <property type="term" value="C:cytosol"/>
    <property type="evidence" value="ECO:0007669"/>
    <property type="project" value="TreeGrafter"/>
</dbReference>
<dbReference type="SFLD" id="SFLDS00019">
    <property type="entry name" value="Glutathione_Transferase_(cytos"/>
    <property type="match status" value="1"/>
</dbReference>